<dbReference type="Pfam" id="PF17132">
    <property type="entry name" value="Glyco_hydro_106"/>
    <property type="match status" value="1"/>
</dbReference>
<protein>
    <recommendedName>
        <fullName evidence="4">Glycoside hydrolase</fullName>
    </recommendedName>
</protein>
<dbReference type="AlphaFoldDB" id="A0A089NFK7"/>
<sequence length="1114" mass="124815">MPERLMNSMTNGETNGRSNRITNRLTNLWDELKNPPAAYRSVPLWSWNDRLEKKELERQIEEMHLAGIGGFFMHARGGLQTPYMGEEWMEAIRTSIEKSRELGMNAWFYDENGWPSGFADGKVPAKGLDYQQKRLVCEQAPFQDVPAERIIGWYAAGAEGEAGYRLLPPGEEAHADLRICYDVNPYYTDTLSAMAVKEFIDTTYERYWRQFGEEYGRELSGVFTDEPQFGRGGLPWSFELEEVFSTRHGGNLKEVLPSLFLETENCSAARYAYWETVTFMFTQAYAKQIGDWCADKGWSATGHVVDEQELMHQVTSVGDPMAFYEHLQIPGCDWLGRFVGTDAMVPKQVSSVARQLGKKRTVTESFGCSGWNVSFADLKRIGEWQFVHGINLMCQHLQGYSLRGLRKRDYPPSLFYQQPWWSDYKGFNDYFARLSLLLSEGTGQAEVLLLHPVRTAWTLQRGADYSAVIPYHDAFARLARWLCQSLIEHDYGSEGIIAGHGRVSGGSFIVGEAAYRVVIVPPSVTVGRHTAELLREFSAQGGTLIAFEPYPVLVDGQEDAEFARFMQAAVLPEWSGEALCRAVSAGVGPFLRISGGNGERVAADTLNVRTLELAGSILHYVVNSGTEFYPLLNIQLTRQGIVSLVDLETGEIRPLEQEQVQVVQKQRGQELQPQGVRLQLPLHPGQSYMLKVDPLPDSASFAEDNKAVASEGPGEDSANQDVVAVRPADIREHADMRAAAAVKLGHAGEERSVREQTVHQERSQIVLAADWEIVHAGLNSLTLDNARLRVDGGEWSEPQPVIFIQEQLLAYGRTVTAELEFAFAVSFDTTRQREMYLVIERPDELEIELNGARVETAGSGWWQDISFRTIDISGLAATGRNTLVLRMEFRSSQEISERLARARAFEAEGNKLTIDQELESIYLLGDFGVHSSSGFTDGERSAVCTEGPFQLTEPARRVQTGDLTRQGFPFFSGSLRIRQTLALDAAQASDAQWFFQAPPDAIVTKLFINGLEVRSFLWEPYHADISSFLHSGSNVIELEMTGSCRNLLGPHHHIKGEVYKVGPDSYKDKPGWTDKDLDKDTHVYQTRYAFVKFGLAASPLIDVEQPPFADFSIL</sequence>
<dbReference type="EMBL" id="CP009287">
    <property type="protein sequence ID" value="AIQ67784.1"/>
    <property type="molecule type" value="Genomic_DNA"/>
</dbReference>
<feature type="region of interest" description="Disordered" evidence="1">
    <location>
        <begin position="1"/>
        <end position="20"/>
    </location>
</feature>
<dbReference type="InterPro" id="IPR029062">
    <property type="entry name" value="Class_I_gatase-like"/>
</dbReference>
<gene>
    <name evidence="2" type="ORF">PGRAT_09170</name>
</gene>
<dbReference type="Proteomes" id="UP000029500">
    <property type="component" value="Chromosome"/>
</dbReference>
<dbReference type="eggNOG" id="COG3250">
    <property type="taxonomic scope" value="Bacteria"/>
</dbReference>
<accession>A0A089NFK7</accession>
<evidence type="ECO:0008006" key="4">
    <source>
        <dbReference type="Google" id="ProtNLM"/>
    </source>
</evidence>
<dbReference type="OrthoDB" id="9761519at2"/>
<dbReference type="KEGG" id="pgm:PGRAT_09170"/>
<dbReference type="Gene3D" id="3.40.50.880">
    <property type="match status" value="1"/>
</dbReference>
<dbReference type="HOGENOM" id="CLU_010993_0_0_9"/>
<keyword evidence="3" id="KW-1185">Reference proteome</keyword>
<evidence type="ECO:0000313" key="2">
    <source>
        <dbReference type="EMBL" id="AIQ67784.1"/>
    </source>
</evidence>
<dbReference type="PANTHER" id="PTHR36848">
    <property type="entry name" value="DNA-BINDING PROTEIN (PUTATIVE SECRETED PROTEIN)-RELATED"/>
    <property type="match status" value="1"/>
</dbReference>
<organism evidence="2 3">
    <name type="scientific">Paenibacillus graminis</name>
    <dbReference type="NCBI Taxonomy" id="189425"/>
    <lineage>
        <taxon>Bacteria</taxon>
        <taxon>Bacillati</taxon>
        <taxon>Bacillota</taxon>
        <taxon>Bacilli</taxon>
        <taxon>Bacillales</taxon>
        <taxon>Paenibacillaceae</taxon>
        <taxon>Paenibacillus</taxon>
    </lineage>
</organism>
<name>A0A089NFK7_9BACL</name>
<feature type="compositionally biased region" description="Polar residues" evidence="1">
    <location>
        <begin position="7"/>
        <end position="20"/>
    </location>
</feature>
<reference evidence="2 3" key="1">
    <citation type="submission" date="2014-08" db="EMBL/GenBank/DDBJ databases">
        <title>Comparative genomics of the Paenibacillus odorifer group.</title>
        <authorList>
            <person name="den Bakker H.C."/>
            <person name="Tsai Y.-C."/>
            <person name="Martin N."/>
            <person name="Korlach J."/>
            <person name="Wiedmann M."/>
        </authorList>
    </citation>
    <scope>NUCLEOTIDE SEQUENCE [LARGE SCALE GENOMIC DNA]</scope>
    <source>
        <strain evidence="2 3">DSM 15220</strain>
    </source>
</reference>
<dbReference type="PANTHER" id="PTHR36848:SF2">
    <property type="entry name" value="SECRETED PROTEIN"/>
    <property type="match status" value="1"/>
</dbReference>
<dbReference type="InterPro" id="IPR053161">
    <property type="entry name" value="Ulvan_degrading_GH"/>
</dbReference>
<dbReference type="STRING" id="189425.PGRAT_09170"/>
<evidence type="ECO:0000313" key="3">
    <source>
        <dbReference type="Proteomes" id="UP000029500"/>
    </source>
</evidence>
<evidence type="ECO:0000256" key="1">
    <source>
        <dbReference type="SAM" id="MobiDB-lite"/>
    </source>
</evidence>
<proteinExistence type="predicted"/>